<reference evidence="2 3" key="1">
    <citation type="submission" date="2019-07" db="EMBL/GenBank/DDBJ databases">
        <title>Venturia inaequalis Genome Resource.</title>
        <authorList>
            <person name="Lichtner F.J."/>
        </authorList>
    </citation>
    <scope>NUCLEOTIDE SEQUENCE [LARGE SCALE GENOMIC DNA]</scope>
    <source>
        <strain evidence="2 3">DMI_063113</strain>
    </source>
</reference>
<proteinExistence type="predicted"/>
<accession>A0A8H3Z7W0</accession>
<feature type="compositionally biased region" description="Pro residues" evidence="1">
    <location>
        <begin position="19"/>
        <end position="29"/>
    </location>
</feature>
<name>A0A8H3Z7W0_VENIN</name>
<feature type="compositionally biased region" description="Low complexity" evidence="1">
    <location>
        <begin position="30"/>
        <end position="57"/>
    </location>
</feature>
<protein>
    <submittedName>
        <fullName evidence="2">Uncharacterized protein</fullName>
    </submittedName>
</protein>
<feature type="compositionally biased region" description="Basic and acidic residues" evidence="1">
    <location>
        <begin position="66"/>
        <end position="84"/>
    </location>
</feature>
<comment type="caution">
    <text evidence="2">The sequence shown here is derived from an EMBL/GenBank/DDBJ whole genome shotgun (WGS) entry which is preliminary data.</text>
</comment>
<keyword evidence="3" id="KW-1185">Reference proteome</keyword>
<gene>
    <name evidence="2" type="ORF">EG327_005404</name>
</gene>
<feature type="compositionally biased region" description="Low complexity" evidence="1">
    <location>
        <begin position="111"/>
        <end position="134"/>
    </location>
</feature>
<evidence type="ECO:0000313" key="3">
    <source>
        <dbReference type="Proteomes" id="UP000490939"/>
    </source>
</evidence>
<dbReference type="AlphaFoldDB" id="A0A8H3Z7W0"/>
<evidence type="ECO:0000256" key="1">
    <source>
        <dbReference type="SAM" id="MobiDB-lite"/>
    </source>
</evidence>
<feature type="region of interest" description="Disordered" evidence="1">
    <location>
        <begin position="1"/>
        <end position="134"/>
    </location>
</feature>
<organism evidence="2 3">
    <name type="scientific">Venturia inaequalis</name>
    <name type="common">Apple scab fungus</name>
    <dbReference type="NCBI Taxonomy" id="5025"/>
    <lineage>
        <taxon>Eukaryota</taxon>
        <taxon>Fungi</taxon>
        <taxon>Dikarya</taxon>
        <taxon>Ascomycota</taxon>
        <taxon>Pezizomycotina</taxon>
        <taxon>Dothideomycetes</taxon>
        <taxon>Pleosporomycetidae</taxon>
        <taxon>Venturiales</taxon>
        <taxon>Venturiaceae</taxon>
        <taxon>Venturia</taxon>
    </lineage>
</organism>
<dbReference type="Proteomes" id="UP000490939">
    <property type="component" value="Unassembled WGS sequence"/>
</dbReference>
<sequence length="157" mass="16227">MPGDYEEVNGYTMNYIYTRPPPTPSPSPSPSVASTPSPPTSIRSSSPVRAASVVLSLDFFDNGGGGDKEMDFQYGDKDENEPILKRHYLPSPSRSTSPPTTITPAPPTTTTPPTTIAPPTATAPPTVIAPPAATAPPTAIALPAATVVVPPPAPIQL</sequence>
<evidence type="ECO:0000313" key="2">
    <source>
        <dbReference type="EMBL" id="KAE9983727.1"/>
    </source>
</evidence>
<dbReference type="EMBL" id="WNWR01000311">
    <property type="protein sequence ID" value="KAE9983727.1"/>
    <property type="molecule type" value="Genomic_DNA"/>
</dbReference>